<dbReference type="InterPro" id="IPR014710">
    <property type="entry name" value="RmlC-like_jellyroll"/>
</dbReference>
<evidence type="ECO:0000259" key="4">
    <source>
        <dbReference type="Pfam" id="PF04321"/>
    </source>
</evidence>
<reference evidence="5 6" key="1">
    <citation type="journal article" date="2019" name="Int. J. Syst. Evol. Microbiol.">
        <title>The Global Catalogue of Microorganisms (GCM) 10K type strain sequencing project: providing services to taxonomists for standard genome sequencing and annotation.</title>
        <authorList>
            <consortium name="The Broad Institute Genomics Platform"/>
            <consortium name="The Broad Institute Genome Sequencing Center for Infectious Disease"/>
            <person name="Wu L."/>
            <person name="Ma J."/>
        </authorList>
    </citation>
    <scope>NUCLEOTIDE SEQUENCE [LARGE SCALE GENOMIC DNA]</scope>
    <source>
        <strain evidence="5 6">JCM 13813</strain>
    </source>
</reference>
<sequence length="483" mass="52034">MSLSPQTLPSLETTPIPGLVVVRLDRRDDDRGFFKENWQREKMLAIGLPDFGPVQNNVSFNADRGVTRGIHTEPWDKFISLATGRIFGAWVDMREGESFGTTFTLEMDTSVAVFVPRGVGNSYQVLEDSTAYTYLVNDHWRPGVTYPALALGDPTAAIDWPIPLSEAIISEKDQNAPALDPSTAMAPRKTLIVGALGQLGRALHAAHPAADRVDLVAAEEDGHSGVTALDLTDSEAVAAWPWHEYAVVLNAAAYTAVDAAETTEGRVTAWAANASGPATLARLAREHRFTLVHYSSEYVFDGTADLDPGHTEDEPLSPLGVYAQSKAAGDLAVGLAPRHYLLRTSWVIGEGKNFVRTMQSLAEKGVSPSVVEDQVGRLTFTEELVRATAHLLDSGADFGTYNLSNGGPAMSWREIAQAVFQRSGRSADDVSGTTTEAYAEGVLAQGNPFAPRPLNSALSLAKIRATGFEPEDALIALDRYLAR</sequence>
<comment type="similarity">
    <text evidence="1">Belongs to the dTDP-4-dehydrorhamnose 3,5-epimerase family.</text>
</comment>
<comment type="function">
    <text evidence="3">Catalyzes the reduction of dTDP-6-deoxy-L-lyxo-4-hexulose to yield dTDP-L-rhamnose.</text>
</comment>
<comment type="similarity">
    <text evidence="2 3">Belongs to the dTDP-4-dehydrorhamnose reductase family.</text>
</comment>
<proteinExistence type="inferred from homology"/>
<dbReference type="EMBL" id="BAAAMQ010000017">
    <property type="protein sequence ID" value="GAA2115665.1"/>
    <property type="molecule type" value="Genomic_DNA"/>
</dbReference>
<dbReference type="InterPro" id="IPR036291">
    <property type="entry name" value="NAD(P)-bd_dom_sf"/>
</dbReference>
<dbReference type="RefSeq" id="WP_231250953.1">
    <property type="nucleotide sequence ID" value="NZ_BAAAMQ010000017.1"/>
</dbReference>
<dbReference type="InterPro" id="IPR011051">
    <property type="entry name" value="RmlC_Cupin_sf"/>
</dbReference>
<comment type="pathway">
    <text evidence="3">Carbohydrate biosynthesis; dTDP-L-rhamnose biosynthesis.</text>
</comment>
<gene>
    <name evidence="5" type="ORF">GCM10009726_34630</name>
</gene>
<dbReference type="CDD" id="cd05254">
    <property type="entry name" value="dTDP_HR_like_SDR_e"/>
    <property type="match status" value="1"/>
</dbReference>
<dbReference type="Gene3D" id="3.40.50.720">
    <property type="entry name" value="NAD(P)-binding Rossmann-like Domain"/>
    <property type="match status" value="1"/>
</dbReference>
<dbReference type="Pfam" id="PF04321">
    <property type="entry name" value="RmlD_sub_bind"/>
    <property type="match status" value="1"/>
</dbReference>
<dbReference type="EC" id="1.1.1.133" evidence="3"/>
<dbReference type="PANTHER" id="PTHR10491">
    <property type="entry name" value="DTDP-4-DEHYDRORHAMNOSE REDUCTASE"/>
    <property type="match status" value="1"/>
</dbReference>
<dbReference type="Gene3D" id="3.90.25.10">
    <property type="entry name" value="UDP-galactose 4-epimerase, domain 1"/>
    <property type="match status" value="1"/>
</dbReference>
<keyword evidence="3" id="KW-0521">NADP</keyword>
<dbReference type="Pfam" id="PF00908">
    <property type="entry name" value="dTDP_sugar_isom"/>
    <property type="match status" value="1"/>
</dbReference>
<comment type="caution">
    <text evidence="5">The sequence shown here is derived from an EMBL/GenBank/DDBJ whole genome shotgun (WGS) entry which is preliminary data.</text>
</comment>
<dbReference type="SUPFAM" id="SSF51735">
    <property type="entry name" value="NAD(P)-binding Rossmann-fold domains"/>
    <property type="match status" value="1"/>
</dbReference>
<evidence type="ECO:0000313" key="6">
    <source>
        <dbReference type="Proteomes" id="UP001501161"/>
    </source>
</evidence>
<dbReference type="Gene3D" id="2.60.120.10">
    <property type="entry name" value="Jelly Rolls"/>
    <property type="match status" value="1"/>
</dbReference>
<evidence type="ECO:0000313" key="5">
    <source>
        <dbReference type="EMBL" id="GAA2115665.1"/>
    </source>
</evidence>
<dbReference type="InterPro" id="IPR000888">
    <property type="entry name" value="RmlC-like"/>
</dbReference>
<feature type="domain" description="RmlD-like substrate binding" evidence="4">
    <location>
        <begin position="189"/>
        <end position="478"/>
    </location>
</feature>
<dbReference type="PANTHER" id="PTHR10491:SF4">
    <property type="entry name" value="METHIONINE ADENOSYLTRANSFERASE 2 SUBUNIT BETA"/>
    <property type="match status" value="1"/>
</dbReference>
<organism evidence="5 6">
    <name type="scientific">Nocardioides furvisabuli</name>
    <dbReference type="NCBI Taxonomy" id="375542"/>
    <lineage>
        <taxon>Bacteria</taxon>
        <taxon>Bacillati</taxon>
        <taxon>Actinomycetota</taxon>
        <taxon>Actinomycetes</taxon>
        <taxon>Propionibacteriales</taxon>
        <taxon>Nocardioidaceae</taxon>
        <taxon>Nocardioides</taxon>
    </lineage>
</organism>
<evidence type="ECO:0000256" key="3">
    <source>
        <dbReference type="RuleBase" id="RU364082"/>
    </source>
</evidence>
<keyword evidence="3" id="KW-0560">Oxidoreductase</keyword>
<dbReference type="SUPFAM" id="SSF51182">
    <property type="entry name" value="RmlC-like cupins"/>
    <property type="match status" value="1"/>
</dbReference>
<accession>A0ABN2XP67</accession>
<dbReference type="InterPro" id="IPR005913">
    <property type="entry name" value="dTDP_dehydrorham_reduct"/>
</dbReference>
<keyword evidence="6" id="KW-1185">Reference proteome</keyword>
<protein>
    <recommendedName>
        <fullName evidence="3">dTDP-4-dehydrorhamnose reductase</fullName>
        <ecNumber evidence="3">1.1.1.133</ecNumber>
    </recommendedName>
</protein>
<dbReference type="InterPro" id="IPR029903">
    <property type="entry name" value="RmlD-like-bd"/>
</dbReference>
<dbReference type="Proteomes" id="UP001501161">
    <property type="component" value="Unassembled WGS sequence"/>
</dbReference>
<name>A0ABN2XP67_9ACTN</name>
<evidence type="ECO:0000256" key="2">
    <source>
        <dbReference type="ARBA" id="ARBA00010944"/>
    </source>
</evidence>
<evidence type="ECO:0000256" key="1">
    <source>
        <dbReference type="ARBA" id="ARBA00010154"/>
    </source>
</evidence>